<dbReference type="Proteomes" id="UP000267821">
    <property type="component" value="Unassembled WGS sequence"/>
</dbReference>
<evidence type="ECO:0000313" key="2">
    <source>
        <dbReference type="Proteomes" id="UP000267821"/>
    </source>
</evidence>
<sequence>MSSSSCQSLLLPLVSETRVSSFCGFTPLPMLTISGAELESPTQRKRKRWAALNSILVKNKKVKTTADGAKSTGYSCVSWEDIRSVYEPVMYGMTIQPKEIPAEDLESLYKYLCRATPVLGPIYSGKEAKRLHFVAPILIYLGGLFNGRMRILIEERIPGKKYTH</sequence>
<reference evidence="1 2" key="1">
    <citation type="journal article" date="2018" name="Nat. Ecol. Evol.">
        <title>Pezizomycetes genomes reveal the molecular basis of ectomycorrhizal truffle lifestyle.</title>
        <authorList>
            <person name="Murat C."/>
            <person name="Payen T."/>
            <person name="Noel B."/>
            <person name="Kuo A."/>
            <person name="Morin E."/>
            <person name="Chen J."/>
            <person name="Kohler A."/>
            <person name="Krizsan K."/>
            <person name="Balestrini R."/>
            <person name="Da Silva C."/>
            <person name="Montanini B."/>
            <person name="Hainaut M."/>
            <person name="Levati E."/>
            <person name="Barry K.W."/>
            <person name="Belfiori B."/>
            <person name="Cichocki N."/>
            <person name="Clum A."/>
            <person name="Dockter R.B."/>
            <person name="Fauchery L."/>
            <person name="Guy J."/>
            <person name="Iotti M."/>
            <person name="Le Tacon F."/>
            <person name="Lindquist E.A."/>
            <person name="Lipzen A."/>
            <person name="Malagnac F."/>
            <person name="Mello A."/>
            <person name="Molinier V."/>
            <person name="Miyauchi S."/>
            <person name="Poulain J."/>
            <person name="Riccioni C."/>
            <person name="Rubini A."/>
            <person name="Sitrit Y."/>
            <person name="Splivallo R."/>
            <person name="Traeger S."/>
            <person name="Wang M."/>
            <person name="Zifcakova L."/>
            <person name="Wipf D."/>
            <person name="Zambonelli A."/>
            <person name="Paolocci F."/>
            <person name="Nowrousian M."/>
            <person name="Ottonello S."/>
            <person name="Baldrian P."/>
            <person name="Spatafora J.W."/>
            <person name="Henrissat B."/>
            <person name="Nagy L.G."/>
            <person name="Aury J.M."/>
            <person name="Wincker P."/>
            <person name="Grigoriev I.V."/>
            <person name="Bonfante P."/>
            <person name="Martin F.M."/>
        </authorList>
    </citation>
    <scope>NUCLEOTIDE SEQUENCE [LARGE SCALE GENOMIC DNA]</scope>
    <source>
        <strain evidence="1 2">ATCC MYA-4762</strain>
    </source>
</reference>
<gene>
    <name evidence="1" type="ORF">L211DRAFT_879294</name>
</gene>
<name>A0A3N4M117_9PEZI</name>
<dbReference type="InParanoid" id="A0A3N4M117"/>
<evidence type="ECO:0000313" key="1">
    <source>
        <dbReference type="EMBL" id="RPB23995.1"/>
    </source>
</evidence>
<protein>
    <submittedName>
        <fullName evidence="1">Uncharacterized protein</fullName>
    </submittedName>
</protein>
<dbReference type="OrthoDB" id="114370at2759"/>
<dbReference type="AlphaFoldDB" id="A0A3N4M117"/>
<dbReference type="EMBL" id="ML121543">
    <property type="protein sequence ID" value="RPB23995.1"/>
    <property type="molecule type" value="Genomic_DNA"/>
</dbReference>
<organism evidence="1 2">
    <name type="scientific">Terfezia boudieri ATCC MYA-4762</name>
    <dbReference type="NCBI Taxonomy" id="1051890"/>
    <lineage>
        <taxon>Eukaryota</taxon>
        <taxon>Fungi</taxon>
        <taxon>Dikarya</taxon>
        <taxon>Ascomycota</taxon>
        <taxon>Pezizomycotina</taxon>
        <taxon>Pezizomycetes</taxon>
        <taxon>Pezizales</taxon>
        <taxon>Pezizaceae</taxon>
        <taxon>Terfezia</taxon>
    </lineage>
</organism>
<accession>A0A3N4M117</accession>
<proteinExistence type="predicted"/>
<keyword evidence="2" id="KW-1185">Reference proteome</keyword>